<protein>
    <submittedName>
        <fullName evidence="1">Uncharacterized protein</fullName>
    </submittedName>
</protein>
<dbReference type="Proteomes" id="UP001148838">
    <property type="component" value="Unassembled WGS sequence"/>
</dbReference>
<comment type="caution">
    <text evidence="1">The sequence shown here is derived from an EMBL/GenBank/DDBJ whole genome shotgun (WGS) entry which is preliminary data.</text>
</comment>
<keyword evidence="2" id="KW-1185">Reference proteome</keyword>
<evidence type="ECO:0000313" key="1">
    <source>
        <dbReference type="EMBL" id="KAJ4434859.1"/>
    </source>
</evidence>
<name>A0ABQ8SL30_PERAM</name>
<dbReference type="EMBL" id="JAJSOF020000025">
    <property type="protein sequence ID" value="KAJ4434859.1"/>
    <property type="molecule type" value="Genomic_DNA"/>
</dbReference>
<proteinExistence type="predicted"/>
<sequence>MFWRVERVVASNDEASETQTYVKIKYFLTFEYPTKNMKDSEPWWAKRHLLKTEKARVKDDDLRPERPIEVTIPENVAAVQEAIEEDRRITHRQSEELNIFVSTFHLIVNESLQLRKFCTLWVPQSLSEEHQQCRRKVWVFEGEEQPTQARKSVSVGKRMVLKKQRLLQRSGTQKTSYPR</sequence>
<accession>A0ABQ8SL30</accession>
<gene>
    <name evidence="1" type="ORF">ANN_23430</name>
</gene>
<evidence type="ECO:0000313" key="2">
    <source>
        <dbReference type="Proteomes" id="UP001148838"/>
    </source>
</evidence>
<reference evidence="1 2" key="1">
    <citation type="journal article" date="2022" name="Allergy">
        <title>Genome assembly and annotation of Periplaneta americana reveal a comprehensive cockroach allergen profile.</title>
        <authorList>
            <person name="Wang L."/>
            <person name="Xiong Q."/>
            <person name="Saelim N."/>
            <person name="Wang L."/>
            <person name="Nong W."/>
            <person name="Wan A.T."/>
            <person name="Shi M."/>
            <person name="Liu X."/>
            <person name="Cao Q."/>
            <person name="Hui J.H.L."/>
            <person name="Sookrung N."/>
            <person name="Leung T.F."/>
            <person name="Tungtrongchitr A."/>
            <person name="Tsui S.K.W."/>
        </authorList>
    </citation>
    <scope>NUCLEOTIDE SEQUENCE [LARGE SCALE GENOMIC DNA]</scope>
    <source>
        <strain evidence="1">PWHHKU_190912</strain>
    </source>
</reference>
<organism evidence="1 2">
    <name type="scientific">Periplaneta americana</name>
    <name type="common">American cockroach</name>
    <name type="synonym">Blatta americana</name>
    <dbReference type="NCBI Taxonomy" id="6978"/>
    <lineage>
        <taxon>Eukaryota</taxon>
        <taxon>Metazoa</taxon>
        <taxon>Ecdysozoa</taxon>
        <taxon>Arthropoda</taxon>
        <taxon>Hexapoda</taxon>
        <taxon>Insecta</taxon>
        <taxon>Pterygota</taxon>
        <taxon>Neoptera</taxon>
        <taxon>Polyneoptera</taxon>
        <taxon>Dictyoptera</taxon>
        <taxon>Blattodea</taxon>
        <taxon>Blattoidea</taxon>
        <taxon>Blattidae</taxon>
        <taxon>Blattinae</taxon>
        <taxon>Periplaneta</taxon>
    </lineage>
</organism>